<sequence>MVFVVCTLQRLQPGHRWSVSGAPAGVVAPKRRRCSCYASTAASGSSDDGVDEERRFGQPPEQHAATPNGSPHGNAQPARPAPAVVRVQLMVLLETTAAWLAARRRGAPRASARELERVQRLPSFFRDTKGESSRSAPANAAVAAAPSAAGASSAQPSTTGPENWTIRAPVYRVVLFRAQTLEQGHSTEHVVRALVSHVPQMGFGTAVATARILERCGRAEVLMPSERLAECCCGRLLAEGIMASVEPVS</sequence>
<dbReference type="Proteomes" id="UP000007014">
    <property type="component" value="Chromosome 14"/>
</dbReference>
<dbReference type="EMBL" id="AP006496">
    <property type="protein sequence ID" value="BAM81355.1"/>
    <property type="molecule type" value="Genomic_DNA"/>
</dbReference>
<name>M1V5W0_CYAM1</name>
<protein>
    <recommendedName>
        <fullName evidence="4">Adaptor protein ClpS core domain-containing protein</fullName>
    </recommendedName>
</protein>
<evidence type="ECO:0000313" key="2">
    <source>
        <dbReference type="EMBL" id="BAM81355.1"/>
    </source>
</evidence>
<accession>M1V5W0</accession>
<feature type="region of interest" description="Disordered" evidence="1">
    <location>
        <begin position="40"/>
        <end position="80"/>
    </location>
</feature>
<proteinExistence type="predicted"/>
<keyword evidence="3" id="KW-1185">Reference proteome</keyword>
<reference evidence="2 3" key="1">
    <citation type="journal article" date="2004" name="Nature">
        <title>Genome sequence of the ultrasmall unicellular red alga Cyanidioschyzon merolae 10D.</title>
        <authorList>
            <person name="Matsuzaki M."/>
            <person name="Misumi O."/>
            <person name="Shin-i T."/>
            <person name="Maruyama S."/>
            <person name="Takahara M."/>
            <person name="Miyagishima S."/>
            <person name="Mori T."/>
            <person name="Nishida K."/>
            <person name="Yagisawa F."/>
            <person name="Nishida K."/>
            <person name="Yoshida Y."/>
            <person name="Nishimura Y."/>
            <person name="Nakao S."/>
            <person name="Kobayashi T."/>
            <person name="Momoyama Y."/>
            <person name="Higashiyama T."/>
            <person name="Minoda A."/>
            <person name="Sano M."/>
            <person name="Nomoto H."/>
            <person name="Oishi K."/>
            <person name="Hayashi H."/>
            <person name="Ohta F."/>
            <person name="Nishizaka S."/>
            <person name="Haga S."/>
            <person name="Miura S."/>
            <person name="Morishita T."/>
            <person name="Kabeya Y."/>
            <person name="Terasawa K."/>
            <person name="Suzuki Y."/>
            <person name="Ishii Y."/>
            <person name="Asakawa S."/>
            <person name="Takano H."/>
            <person name="Ohta N."/>
            <person name="Kuroiwa H."/>
            <person name="Tanaka K."/>
            <person name="Shimizu N."/>
            <person name="Sugano S."/>
            <person name="Sato N."/>
            <person name="Nozaki H."/>
            <person name="Ogasawara N."/>
            <person name="Kohara Y."/>
            <person name="Kuroiwa T."/>
        </authorList>
    </citation>
    <scope>NUCLEOTIDE SEQUENCE [LARGE SCALE GENOMIC DNA]</scope>
    <source>
        <strain evidence="2 3">10D</strain>
    </source>
</reference>
<evidence type="ECO:0000313" key="3">
    <source>
        <dbReference type="Proteomes" id="UP000007014"/>
    </source>
</evidence>
<dbReference type="OrthoDB" id="10660056at2759"/>
<dbReference type="KEGG" id="cme:CYME_CMN276C"/>
<dbReference type="GeneID" id="16995273"/>
<dbReference type="HOGENOM" id="CLU_1117093_0_0_1"/>
<dbReference type="AlphaFoldDB" id="M1V5W0"/>
<dbReference type="RefSeq" id="XP_005537391.1">
    <property type="nucleotide sequence ID" value="XM_005537334.1"/>
</dbReference>
<gene>
    <name evidence="2" type="ORF">CYME_CMN276C</name>
</gene>
<organism evidence="2 3">
    <name type="scientific">Cyanidioschyzon merolae (strain NIES-3377 / 10D)</name>
    <name type="common">Unicellular red alga</name>
    <dbReference type="NCBI Taxonomy" id="280699"/>
    <lineage>
        <taxon>Eukaryota</taxon>
        <taxon>Rhodophyta</taxon>
        <taxon>Bangiophyceae</taxon>
        <taxon>Cyanidiales</taxon>
        <taxon>Cyanidiaceae</taxon>
        <taxon>Cyanidioschyzon</taxon>
    </lineage>
</organism>
<evidence type="ECO:0008006" key="4">
    <source>
        <dbReference type="Google" id="ProtNLM"/>
    </source>
</evidence>
<evidence type="ECO:0000256" key="1">
    <source>
        <dbReference type="SAM" id="MobiDB-lite"/>
    </source>
</evidence>
<dbReference type="Gramene" id="CMN276CT">
    <property type="protein sequence ID" value="CMN276CT"/>
    <property type="gene ID" value="CMN276C"/>
</dbReference>
<reference evidence="2 3" key="2">
    <citation type="journal article" date="2007" name="BMC Biol.">
        <title>A 100%-complete sequence reveals unusually simple genomic features in the hot-spring red alga Cyanidioschyzon merolae.</title>
        <authorList>
            <person name="Nozaki H."/>
            <person name="Takano H."/>
            <person name="Misumi O."/>
            <person name="Terasawa K."/>
            <person name="Matsuzaki M."/>
            <person name="Maruyama S."/>
            <person name="Nishida K."/>
            <person name="Yagisawa F."/>
            <person name="Yoshida Y."/>
            <person name="Fujiwara T."/>
            <person name="Takio S."/>
            <person name="Tamura K."/>
            <person name="Chung S.J."/>
            <person name="Nakamura S."/>
            <person name="Kuroiwa H."/>
            <person name="Tanaka K."/>
            <person name="Sato N."/>
            <person name="Kuroiwa T."/>
        </authorList>
    </citation>
    <scope>NUCLEOTIDE SEQUENCE [LARGE SCALE GENOMIC DNA]</scope>
    <source>
        <strain evidence="2 3">10D</strain>
    </source>
</reference>